<gene>
    <name evidence="1" type="ORF">PLAN_40413</name>
</gene>
<dbReference type="Proteomes" id="UP000196521">
    <property type="component" value="Chromosome"/>
</dbReference>
<dbReference type="EMBL" id="LR812490">
    <property type="protein sequence ID" value="CAC5343998.1"/>
    <property type="molecule type" value="Genomic_DNA"/>
</dbReference>
<name>A0A6J7ZN11_PLARU</name>
<reference evidence="1" key="1">
    <citation type="submission" date="2020-05" db="EMBL/GenBank/DDBJ databases">
        <authorList>
            <consortium name="Genoscope - CEA"/>
            <person name="William W."/>
        </authorList>
    </citation>
    <scope>NUCLEOTIDE SEQUENCE [LARGE SCALE GENOMIC DNA]</scope>
    <source>
        <strain evidence="1">PCC 7821</strain>
    </source>
</reference>
<sequence>MRFKKDLKIDHPENVSLGYKVYIAIPNES</sequence>
<evidence type="ECO:0000313" key="2">
    <source>
        <dbReference type="Proteomes" id="UP000196521"/>
    </source>
</evidence>
<dbReference type="AlphaFoldDB" id="A0A6J7ZN11"/>
<keyword evidence="2" id="KW-1185">Reference proteome</keyword>
<dbReference type="EMBL" id="CZCZ02000014">
    <property type="protein sequence ID" value="CAC5343998.1"/>
    <property type="molecule type" value="Genomic_DNA"/>
</dbReference>
<evidence type="ECO:0000313" key="1">
    <source>
        <dbReference type="EMBL" id="CAC5343998.1"/>
    </source>
</evidence>
<accession>A0A6J7ZN11</accession>
<protein>
    <submittedName>
        <fullName evidence="1">Uncharacterized protein</fullName>
    </submittedName>
</protein>
<organism evidence="1 2">
    <name type="scientific">Planktothrix rubescens CCAP 1459/22</name>
    <dbReference type="NCBI Taxonomy" id="329571"/>
    <lineage>
        <taxon>Bacteria</taxon>
        <taxon>Bacillati</taxon>
        <taxon>Cyanobacteriota</taxon>
        <taxon>Cyanophyceae</taxon>
        <taxon>Oscillatoriophycideae</taxon>
        <taxon>Oscillatoriales</taxon>
        <taxon>Microcoleaceae</taxon>
        <taxon>Planktothrix</taxon>
    </lineage>
</organism>
<proteinExistence type="predicted"/>
<comment type="caution">
    <text evidence="1">The sequence shown here is derived from an EMBL/GenBank/DDBJ whole genome shotgun (WGS) entry which is preliminary data.</text>
</comment>